<feature type="compositionally biased region" description="Low complexity" evidence="1">
    <location>
        <begin position="9"/>
        <end position="24"/>
    </location>
</feature>
<feature type="compositionally biased region" description="Basic and acidic residues" evidence="1">
    <location>
        <begin position="96"/>
        <end position="106"/>
    </location>
</feature>
<feature type="region of interest" description="Disordered" evidence="1">
    <location>
        <begin position="1"/>
        <end position="106"/>
    </location>
</feature>
<sequence>MPPYKKKAPSASSSRNASATAKAKGNPYSRNAKDATAGAKKAHSALTSKPTQARNKHKNMNLTSELDSLLGDLNTQLQRKKTKRDVRATGPTDISESEKKLNEAQAKHEMLQQDMMSALDGISSLGN</sequence>
<accession>A0A9P5S600</accession>
<protein>
    <submittedName>
        <fullName evidence="2">Uncharacterized protein</fullName>
    </submittedName>
</protein>
<organism evidence="2 3">
    <name type="scientific">Linnemannia schmuckeri</name>
    <dbReference type="NCBI Taxonomy" id="64567"/>
    <lineage>
        <taxon>Eukaryota</taxon>
        <taxon>Fungi</taxon>
        <taxon>Fungi incertae sedis</taxon>
        <taxon>Mucoromycota</taxon>
        <taxon>Mortierellomycotina</taxon>
        <taxon>Mortierellomycetes</taxon>
        <taxon>Mortierellales</taxon>
        <taxon>Mortierellaceae</taxon>
        <taxon>Linnemannia</taxon>
    </lineage>
</organism>
<keyword evidence="3" id="KW-1185">Reference proteome</keyword>
<evidence type="ECO:0000313" key="2">
    <source>
        <dbReference type="EMBL" id="KAF9154095.1"/>
    </source>
</evidence>
<dbReference type="AlphaFoldDB" id="A0A9P5S600"/>
<dbReference type="OrthoDB" id="2389884at2759"/>
<proteinExistence type="predicted"/>
<dbReference type="Proteomes" id="UP000748756">
    <property type="component" value="Unassembled WGS sequence"/>
</dbReference>
<reference evidence="2" key="1">
    <citation type="journal article" date="2020" name="Fungal Divers.">
        <title>Resolving the Mortierellaceae phylogeny through synthesis of multi-gene phylogenetics and phylogenomics.</title>
        <authorList>
            <person name="Vandepol N."/>
            <person name="Liber J."/>
            <person name="Desiro A."/>
            <person name="Na H."/>
            <person name="Kennedy M."/>
            <person name="Barry K."/>
            <person name="Grigoriev I.V."/>
            <person name="Miller A.N."/>
            <person name="O'Donnell K."/>
            <person name="Stajich J.E."/>
            <person name="Bonito G."/>
        </authorList>
    </citation>
    <scope>NUCLEOTIDE SEQUENCE</scope>
    <source>
        <strain evidence="2">NRRL 6426</strain>
    </source>
</reference>
<evidence type="ECO:0000256" key="1">
    <source>
        <dbReference type="SAM" id="MobiDB-lite"/>
    </source>
</evidence>
<name>A0A9P5S600_9FUNG</name>
<comment type="caution">
    <text evidence="2">The sequence shown here is derived from an EMBL/GenBank/DDBJ whole genome shotgun (WGS) entry which is preliminary data.</text>
</comment>
<evidence type="ECO:0000313" key="3">
    <source>
        <dbReference type="Proteomes" id="UP000748756"/>
    </source>
</evidence>
<dbReference type="EMBL" id="JAAAUQ010000135">
    <property type="protein sequence ID" value="KAF9154095.1"/>
    <property type="molecule type" value="Genomic_DNA"/>
</dbReference>
<gene>
    <name evidence="2" type="ORF">BG015_001855</name>
</gene>